<protein>
    <submittedName>
        <fullName evidence="3">PH domain-containing protein</fullName>
    </submittedName>
</protein>
<dbReference type="InterPro" id="IPR038765">
    <property type="entry name" value="Papain-like_cys_pep_sf"/>
</dbReference>
<proteinExistence type="predicted"/>
<evidence type="ECO:0000313" key="3">
    <source>
        <dbReference type="WBParaSite" id="jg1844"/>
    </source>
</evidence>
<sequence length="179" mass="20405">MSLSQFILRLQDEEEEPGSWLSEVENFVAMDEVLFVKEVISGRIVKEISNGKVPSFFKGIEADGNCLCTSLAEAIYGEEDLHAQVRMEMMSFLLENRDKPYARFFTAIGDSSVSVREYAAHFNQPFNEPAQNEPEIISRANEQIKRVYKSRKVMLKPGVSSVLIRYQSSHFDLGWIGQD</sequence>
<dbReference type="WBParaSite" id="jg1844">
    <property type="protein sequence ID" value="jg1844"/>
    <property type="gene ID" value="jg1844"/>
</dbReference>
<evidence type="ECO:0000313" key="2">
    <source>
        <dbReference type="Proteomes" id="UP000887574"/>
    </source>
</evidence>
<organism evidence="2 3">
    <name type="scientific">Ditylenchus dipsaci</name>
    <dbReference type="NCBI Taxonomy" id="166011"/>
    <lineage>
        <taxon>Eukaryota</taxon>
        <taxon>Metazoa</taxon>
        <taxon>Ecdysozoa</taxon>
        <taxon>Nematoda</taxon>
        <taxon>Chromadorea</taxon>
        <taxon>Rhabditida</taxon>
        <taxon>Tylenchina</taxon>
        <taxon>Tylenchomorpha</taxon>
        <taxon>Sphaerularioidea</taxon>
        <taxon>Anguinidae</taxon>
        <taxon>Anguininae</taxon>
        <taxon>Ditylenchus</taxon>
    </lineage>
</organism>
<reference evidence="3" key="1">
    <citation type="submission" date="2022-11" db="UniProtKB">
        <authorList>
            <consortium name="WormBaseParasite"/>
        </authorList>
    </citation>
    <scope>IDENTIFICATION</scope>
</reference>
<evidence type="ECO:0000259" key="1">
    <source>
        <dbReference type="PROSITE" id="PS50003"/>
    </source>
</evidence>
<dbReference type="Gene3D" id="3.90.70.80">
    <property type="match status" value="1"/>
</dbReference>
<dbReference type="InterPro" id="IPR001849">
    <property type="entry name" value="PH_domain"/>
</dbReference>
<accession>A0A915DEN2</accession>
<keyword evidence="2" id="KW-1185">Reference proteome</keyword>
<feature type="domain" description="PH" evidence="1">
    <location>
        <begin position="1"/>
        <end position="29"/>
    </location>
</feature>
<dbReference type="AlphaFoldDB" id="A0A915DEN2"/>
<dbReference type="CDD" id="cd22744">
    <property type="entry name" value="OTU"/>
    <property type="match status" value="1"/>
</dbReference>
<name>A0A915DEN2_9BILA</name>
<dbReference type="PROSITE" id="PS50003">
    <property type="entry name" value="PH_DOMAIN"/>
    <property type="match status" value="1"/>
</dbReference>
<dbReference type="Proteomes" id="UP000887574">
    <property type="component" value="Unplaced"/>
</dbReference>
<dbReference type="SUPFAM" id="SSF54001">
    <property type="entry name" value="Cysteine proteinases"/>
    <property type="match status" value="1"/>
</dbReference>